<dbReference type="SUPFAM" id="SSF52540">
    <property type="entry name" value="P-loop containing nucleoside triphosphate hydrolases"/>
    <property type="match status" value="1"/>
</dbReference>
<evidence type="ECO:0008006" key="4">
    <source>
        <dbReference type="Google" id="ProtNLM"/>
    </source>
</evidence>
<protein>
    <recommendedName>
        <fullName evidence="4">ABC transporter ATP-binding protein</fullName>
    </recommendedName>
</protein>
<dbReference type="OrthoDB" id="10255969at2759"/>
<gene>
    <name evidence="2" type="ORF">AMK59_7348</name>
</gene>
<keyword evidence="3" id="KW-1185">Reference proteome</keyword>
<dbReference type="Gene3D" id="3.40.50.300">
    <property type="entry name" value="P-loop containing nucleotide triphosphate hydrolases"/>
    <property type="match status" value="1"/>
</dbReference>
<evidence type="ECO:0000256" key="1">
    <source>
        <dbReference type="SAM" id="Phobius"/>
    </source>
</evidence>
<dbReference type="Proteomes" id="UP000051574">
    <property type="component" value="Unassembled WGS sequence"/>
</dbReference>
<keyword evidence="1" id="KW-1133">Transmembrane helix</keyword>
<dbReference type="EMBL" id="LJIG01022666">
    <property type="protein sequence ID" value="KRT79360.1"/>
    <property type="molecule type" value="Genomic_DNA"/>
</dbReference>
<evidence type="ECO:0000313" key="3">
    <source>
        <dbReference type="Proteomes" id="UP000051574"/>
    </source>
</evidence>
<organism evidence="2 3">
    <name type="scientific">Oryctes borbonicus</name>
    <dbReference type="NCBI Taxonomy" id="1629725"/>
    <lineage>
        <taxon>Eukaryota</taxon>
        <taxon>Metazoa</taxon>
        <taxon>Ecdysozoa</taxon>
        <taxon>Arthropoda</taxon>
        <taxon>Hexapoda</taxon>
        <taxon>Insecta</taxon>
        <taxon>Pterygota</taxon>
        <taxon>Neoptera</taxon>
        <taxon>Endopterygota</taxon>
        <taxon>Coleoptera</taxon>
        <taxon>Polyphaga</taxon>
        <taxon>Scarabaeiformia</taxon>
        <taxon>Scarabaeidae</taxon>
        <taxon>Dynastinae</taxon>
        <taxon>Oryctes</taxon>
    </lineage>
</organism>
<feature type="transmembrane region" description="Helical" evidence="1">
    <location>
        <begin position="237"/>
        <end position="256"/>
    </location>
</feature>
<dbReference type="AlphaFoldDB" id="A0A0T6AVX0"/>
<keyword evidence="1" id="KW-0812">Transmembrane</keyword>
<keyword evidence="1" id="KW-0472">Membrane</keyword>
<sequence>MTINETFKYYGRMLQLKSKYINERISYLHDLLALPVGKSLISQCNDSEKRQISFAIAILHEPELLLLDEPCQGVDPVARTNIWEHLTSLVKKGVTVFLTTQNLSEANKADRLGVLRSGYLLMEGSPFELIADYRETSLESLYTSIYSFRIRKNMITEKKSIHEHPRVKIERLPATGSDGFLYIEEPDDIELKKNKRGKWKSFSTKFSYLKRFLKILPNCKRLGTLLYRDCLLTFRSYLSLLAIFLVPLALVVLFSLTVGGHPANLKVGVVNYEATDEMCRLAAEVYVSCQVLGQIDKDVVKTVTYEKYDVALRDALNMKISAILLIGEKLTQQLLRTMADIVTNRIFRENPSTAQLILQIDMTNRVVASAIEHTIKRAVEKYLEKATNDSRVHNATIGYPLRVRQRPAAS</sequence>
<name>A0A0T6AVX0_9SCAR</name>
<evidence type="ECO:0000313" key="2">
    <source>
        <dbReference type="EMBL" id="KRT79360.1"/>
    </source>
</evidence>
<dbReference type="InterPro" id="IPR027417">
    <property type="entry name" value="P-loop_NTPase"/>
</dbReference>
<accession>A0A0T6AVX0</accession>
<proteinExistence type="predicted"/>
<reference evidence="2 3" key="1">
    <citation type="submission" date="2015-09" db="EMBL/GenBank/DDBJ databases">
        <title>Draft genome of the scarab beetle Oryctes borbonicus.</title>
        <authorList>
            <person name="Meyer J.M."/>
            <person name="Markov G.V."/>
            <person name="Baskaran P."/>
            <person name="Herrmann M."/>
            <person name="Sommer R.J."/>
            <person name="Roedelsperger C."/>
        </authorList>
    </citation>
    <scope>NUCLEOTIDE SEQUENCE [LARGE SCALE GENOMIC DNA]</scope>
    <source>
        <strain evidence="2">OB123</strain>
        <tissue evidence="2">Whole animal</tissue>
    </source>
</reference>
<dbReference type="PANTHER" id="PTHR43038:SF3">
    <property type="entry name" value="ABC TRANSPORTER G FAMILY MEMBER 20 ISOFORM X1"/>
    <property type="match status" value="1"/>
</dbReference>
<dbReference type="PANTHER" id="PTHR43038">
    <property type="entry name" value="ATP-BINDING CASSETTE, SUB-FAMILY H, MEMBER 1"/>
    <property type="match status" value="1"/>
</dbReference>
<comment type="caution">
    <text evidence="2">The sequence shown here is derived from an EMBL/GenBank/DDBJ whole genome shotgun (WGS) entry which is preliminary data.</text>
</comment>